<keyword evidence="3" id="KW-1133">Transmembrane helix</keyword>
<feature type="repeat" description="TPR" evidence="1">
    <location>
        <begin position="106"/>
        <end position="139"/>
    </location>
</feature>
<feature type="coiled-coil region" evidence="2">
    <location>
        <begin position="416"/>
        <end position="450"/>
    </location>
</feature>
<keyword evidence="2" id="KW-0175">Coiled coil</keyword>
<keyword evidence="3" id="KW-0812">Transmembrane</keyword>
<keyword evidence="3" id="KW-0472">Membrane</keyword>
<protein>
    <recommendedName>
        <fullName evidence="6">Tetratricopeptide repeat protein</fullName>
    </recommendedName>
</protein>
<dbReference type="RefSeq" id="WP_296972230.1">
    <property type="nucleotide sequence ID" value="NZ_JBBNFG020000006.1"/>
</dbReference>
<dbReference type="Proteomes" id="UP001465717">
    <property type="component" value="Unassembled WGS sequence"/>
</dbReference>
<dbReference type="InterPro" id="IPR011990">
    <property type="entry name" value="TPR-like_helical_dom_sf"/>
</dbReference>
<evidence type="ECO:0008006" key="6">
    <source>
        <dbReference type="Google" id="ProtNLM"/>
    </source>
</evidence>
<evidence type="ECO:0000256" key="3">
    <source>
        <dbReference type="SAM" id="Phobius"/>
    </source>
</evidence>
<accession>A0ABV1FUQ3</accession>
<reference evidence="4 5" key="1">
    <citation type="submission" date="2024-04" db="EMBL/GenBank/DDBJ databases">
        <title>Human intestinal bacterial collection.</title>
        <authorList>
            <person name="Pauvert C."/>
            <person name="Hitch T.C.A."/>
            <person name="Clavel T."/>
        </authorList>
    </citation>
    <scope>NUCLEOTIDE SEQUENCE [LARGE SCALE GENOMIC DNA]</scope>
    <source>
        <strain evidence="4 5">CLA-AA-H174</strain>
    </source>
</reference>
<proteinExistence type="predicted"/>
<feature type="transmembrane region" description="Helical" evidence="3">
    <location>
        <begin position="379"/>
        <end position="398"/>
    </location>
</feature>
<evidence type="ECO:0000256" key="2">
    <source>
        <dbReference type="SAM" id="Coils"/>
    </source>
</evidence>
<evidence type="ECO:0000313" key="5">
    <source>
        <dbReference type="Proteomes" id="UP001465717"/>
    </source>
</evidence>
<comment type="caution">
    <text evidence="4">The sequence shown here is derived from an EMBL/GenBank/DDBJ whole genome shotgun (WGS) entry which is preliminary data.</text>
</comment>
<evidence type="ECO:0000313" key="4">
    <source>
        <dbReference type="EMBL" id="MEQ2506871.1"/>
    </source>
</evidence>
<evidence type="ECO:0000256" key="1">
    <source>
        <dbReference type="PROSITE-ProRule" id="PRU00339"/>
    </source>
</evidence>
<dbReference type="SMART" id="SM00028">
    <property type="entry name" value="TPR"/>
    <property type="match status" value="3"/>
</dbReference>
<keyword evidence="5" id="KW-1185">Reference proteome</keyword>
<dbReference type="SUPFAM" id="SSF48452">
    <property type="entry name" value="TPR-like"/>
    <property type="match status" value="2"/>
</dbReference>
<name>A0ABV1FUQ3_9BACT</name>
<keyword evidence="1" id="KW-0802">TPR repeat</keyword>
<gene>
    <name evidence="4" type="ORF">AAAT87_01070</name>
</gene>
<sequence>MMRYKVIYFVFFLLAIVSCTGNKKYDNLMQRADSIMDVDDDSAKIAIRMLDGIKPQLPDLTKRQRMRYDLLYHKAMNKAYIPFTSDSVMLEVADYYDHHGSANDRMLAYYVLGCVYRDMHEAPTALEYYHKATEQADTTSKDCDYATLARVYGQMATLFDKQYLPYQELAAYEKGSKYALQAGDTLNAIKFYQNRMGTFAILGKIDSAIMINLTAAKMFRHIGRNYESALAFGCNYSFYLQQGDTKSATDAFKTYVSTNYEGNLEYDDSKAYVFNERGLYYMYMNQLDSAFYYLKQSLSLCKSYNNKAATTKALAQYYSKVNRSNLAIQFALKSLTYQDSAFIDTRNSQLQQIQAMYDYGRHQELAIMAEKKASQRTHIIYLLVISGIVILVILTYIYRRNILLKKKRIETTKLLYEDSLLRLTKIQEELVQLKKEKDSLSAKAIQEKEEAYFKLKENVKDICKKFDNPQLTEVDVLLKNSFIYKKFHYLEMHPKEKIGLEDWKELEKTVENLIPSFIPLLKERLNEKEYHICLLVKLEFSTSFIANLVGITSSGVSASRKAMLAKLCNRVGSPKEFDEYVRKIQ</sequence>
<dbReference type="EMBL" id="JBBNGE010000002">
    <property type="protein sequence ID" value="MEQ2506871.1"/>
    <property type="molecule type" value="Genomic_DNA"/>
</dbReference>
<dbReference type="Gene3D" id="1.25.40.10">
    <property type="entry name" value="Tetratricopeptide repeat domain"/>
    <property type="match status" value="2"/>
</dbReference>
<dbReference type="PROSITE" id="PS51257">
    <property type="entry name" value="PROKAR_LIPOPROTEIN"/>
    <property type="match status" value="1"/>
</dbReference>
<organism evidence="4 5">
    <name type="scientific">Segatella sinensis</name>
    <dbReference type="NCBI Taxonomy" id="3085167"/>
    <lineage>
        <taxon>Bacteria</taxon>
        <taxon>Pseudomonadati</taxon>
        <taxon>Bacteroidota</taxon>
        <taxon>Bacteroidia</taxon>
        <taxon>Bacteroidales</taxon>
        <taxon>Prevotellaceae</taxon>
        <taxon>Segatella</taxon>
    </lineage>
</organism>
<dbReference type="PROSITE" id="PS50005">
    <property type="entry name" value="TPR"/>
    <property type="match status" value="1"/>
</dbReference>
<dbReference type="InterPro" id="IPR019734">
    <property type="entry name" value="TPR_rpt"/>
</dbReference>